<sequence length="129" mass="13999">MRSHLTSASIGLLLVIAAAPAVAEPLSGAEIKERIGGELVRLSTPYGVTLPLIYRDDGVVSGDLSGFSVGAMLAPREEGRWWVKDDRLCQKWPTWYDGRTYCFTITSLGPTKIAWTRDDGLSGTAVMGR</sequence>
<feature type="signal peptide" evidence="1">
    <location>
        <begin position="1"/>
        <end position="23"/>
    </location>
</feature>
<proteinExistence type="predicted"/>
<dbReference type="EMBL" id="SMFY01000001">
    <property type="protein sequence ID" value="TCK31517.1"/>
    <property type="molecule type" value="Genomic_DNA"/>
</dbReference>
<accession>A0A4R1I7W9</accession>
<evidence type="ECO:0000256" key="1">
    <source>
        <dbReference type="SAM" id="SignalP"/>
    </source>
</evidence>
<evidence type="ECO:0000313" key="2">
    <source>
        <dbReference type="EMBL" id="TCK31517.1"/>
    </source>
</evidence>
<name>A0A4R1I7W9_ANCAQ</name>
<gene>
    <name evidence="2" type="ORF">EV667_1627</name>
</gene>
<protein>
    <recommendedName>
        <fullName evidence="4">Dihydrodipicolinate reductase</fullName>
    </recommendedName>
</protein>
<organism evidence="2 3">
    <name type="scientific">Ancylobacter aquaticus</name>
    <dbReference type="NCBI Taxonomy" id="100"/>
    <lineage>
        <taxon>Bacteria</taxon>
        <taxon>Pseudomonadati</taxon>
        <taxon>Pseudomonadota</taxon>
        <taxon>Alphaproteobacteria</taxon>
        <taxon>Hyphomicrobiales</taxon>
        <taxon>Xanthobacteraceae</taxon>
        <taxon>Ancylobacter</taxon>
    </lineage>
</organism>
<dbReference type="OrthoDB" id="8081243at2"/>
<feature type="chain" id="PRO_5020245725" description="Dihydrodipicolinate reductase" evidence="1">
    <location>
        <begin position="24"/>
        <end position="129"/>
    </location>
</feature>
<dbReference type="RefSeq" id="WP_131834724.1">
    <property type="nucleotide sequence ID" value="NZ_SMFY01000001.1"/>
</dbReference>
<dbReference type="Proteomes" id="UP000295030">
    <property type="component" value="Unassembled WGS sequence"/>
</dbReference>
<comment type="caution">
    <text evidence="2">The sequence shown here is derived from an EMBL/GenBank/DDBJ whole genome shotgun (WGS) entry which is preliminary data.</text>
</comment>
<keyword evidence="1" id="KW-0732">Signal</keyword>
<keyword evidence="3" id="KW-1185">Reference proteome</keyword>
<reference evidence="2 3" key="1">
    <citation type="submission" date="2019-03" db="EMBL/GenBank/DDBJ databases">
        <title>Genomic Encyclopedia of Type Strains, Phase IV (KMG-IV): sequencing the most valuable type-strain genomes for metagenomic binning, comparative biology and taxonomic classification.</title>
        <authorList>
            <person name="Goeker M."/>
        </authorList>
    </citation>
    <scope>NUCLEOTIDE SEQUENCE [LARGE SCALE GENOMIC DNA]</scope>
    <source>
        <strain evidence="2 3">DSM 101</strain>
    </source>
</reference>
<evidence type="ECO:0000313" key="3">
    <source>
        <dbReference type="Proteomes" id="UP000295030"/>
    </source>
</evidence>
<dbReference type="AlphaFoldDB" id="A0A4R1I7W9"/>
<evidence type="ECO:0008006" key="4">
    <source>
        <dbReference type="Google" id="ProtNLM"/>
    </source>
</evidence>